<dbReference type="Pfam" id="PF01494">
    <property type="entry name" value="FAD_binding_3"/>
    <property type="match status" value="1"/>
</dbReference>
<feature type="domain" description="Phenol hydroxylase-like C-terminal dimerisation" evidence="6">
    <location>
        <begin position="465"/>
        <end position="663"/>
    </location>
</feature>
<reference evidence="7 8" key="1">
    <citation type="submission" date="2016-07" db="EMBL/GenBank/DDBJ databases">
        <title>Pervasive Adenine N6-methylation of Active Genes in Fungi.</title>
        <authorList>
            <consortium name="DOE Joint Genome Institute"/>
            <person name="Mondo S.J."/>
            <person name="Dannebaum R.O."/>
            <person name="Kuo R.C."/>
            <person name="Labutti K."/>
            <person name="Haridas S."/>
            <person name="Kuo A."/>
            <person name="Salamov A."/>
            <person name="Ahrendt S.R."/>
            <person name="Lipzen A."/>
            <person name="Sullivan W."/>
            <person name="Andreopoulos W.B."/>
            <person name="Clum A."/>
            <person name="Lindquist E."/>
            <person name="Daum C."/>
            <person name="Ramamoorthy G.K."/>
            <person name="Gryganskyi A."/>
            <person name="Culley D."/>
            <person name="Magnuson J.K."/>
            <person name="James T.Y."/>
            <person name="O'Malley M.A."/>
            <person name="Stajich J.E."/>
            <person name="Spatafora J.W."/>
            <person name="Visel A."/>
            <person name="Grigoriev I.V."/>
        </authorList>
    </citation>
    <scope>NUCLEOTIDE SEQUENCE [LARGE SCALE GENOMIC DNA]</scope>
    <source>
        <strain evidence="7 8">62-1032</strain>
    </source>
</reference>
<dbReference type="SUPFAM" id="SSF51905">
    <property type="entry name" value="FAD/NAD(P)-binding domain"/>
    <property type="match status" value="1"/>
</dbReference>
<feature type="domain" description="FAD-binding" evidence="5">
    <location>
        <begin position="15"/>
        <end position="421"/>
    </location>
</feature>
<dbReference type="InterPro" id="IPR036249">
    <property type="entry name" value="Thioredoxin-like_sf"/>
</dbReference>
<dbReference type="InterPro" id="IPR050641">
    <property type="entry name" value="RIFMO-like"/>
</dbReference>
<dbReference type="Gene3D" id="3.50.50.60">
    <property type="entry name" value="FAD/NAD(P)-binding domain"/>
    <property type="match status" value="1"/>
</dbReference>
<comment type="similarity">
    <text evidence="1">Belongs to the PheA/TfdB FAD monooxygenase family.</text>
</comment>
<dbReference type="EMBL" id="MCGR01000017">
    <property type="protein sequence ID" value="ORY84744.1"/>
    <property type="molecule type" value="Genomic_DNA"/>
</dbReference>
<dbReference type="PANTHER" id="PTHR43004:SF20">
    <property type="entry name" value="2-MONOOXYGENASE, PUTATIVE (AFU_ORTHOLOGUE AFUA_1G13660)-RELATED"/>
    <property type="match status" value="1"/>
</dbReference>
<dbReference type="PRINTS" id="PR00420">
    <property type="entry name" value="RNGMNOXGNASE"/>
</dbReference>
<evidence type="ECO:0000259" key="5">
    <source>
        <dbReference type="Pfam" id="PF01494"/>
    </source>
</evidence>
<gene>
    <name evidence="7" type="ORF">BCR35DRAFT_331010</name>
</gene>
<dbReference type="InterPro" id="IPR036188">
    <property type="entry name" value="FAD/NAD-bd_sf"/>
</dbReference>
<dbReference type="AlphaFoldDB" id="A0A1Y2FN19"/>
<keyword evidence="4" id="KW-0560">Oxidoreductase</keyword>
<dbReference type="Proteomes" id="UP000193467">
    <property type="component" value="Unassembled WGS sequence"/>
</dbReference>
<evidence type="ECO:0000256" key="1">
    <source>
        <dbReference type="ARBA" id="ARBA00007801"/>
    </source>
</evidence>
<dbReference type="InterPro" id="IPR012941">
    <property type="entry name" value="Phe_hydrox_C_dim_dom"/>
</dbReference>
<dbReference type="SUPFAM" id="SSF52833">
    <property type="entry name" value="Thioredoxin-like"/>
    <property type="match status" value="1"/>
</dbReference>
<sequence length="708" mass="77754">MSIDDAPSQPIETKIDVLIIGAGPAGVMAADMFARYTAQGLTCRIIDKRSAKLDNGQADGLNCRTLEIFESLGFVESIEKEGSRMSEINFWNPCPETGRLVRTGKIPDTIPGLSRFQQTILHQGRIEAHLIADAAKHSNGAIIPERGVLPEALEIDESLLSDPSAYPIKVTLRHLSEEESNPDGLTQNGATRSGLFRSSLVSAEEEEKLYKKKEQAVKREIVSAKYVIGCDGAHSWTRRTLGIKMIGEQTSELRLGSTRRCPHHQLPDIRARCAIHSANAGSVMVIPQERDLVRLYIQLPVQVKPGEYLDRSKVTPESILATARAILHPYTLDTELIEWFTGYHIGQRLTESFTPNNRVFLAGDACHTHSPKAGQGMNTSMQDTFNLAWKIGHVVTGLAKPELLETYSLERQVVAKTLIDFDTKFSKLFSGKPASKDDLDEGVSLSEFKDVFATGNLFAAGMSISYAGNLIVARPDGTSSIKSRPELASKLAVGERFFSAQVVNVASATPDQLTTRMLTNGAFRILVFAGNVAEEKAMKKLEKLAEYLDGEESVVSKYTPKGRSRSSVIDVITIHSSDRLALELYDFPQPSIFPSNDPHTAYKKVYVDAPSYHRGDGKAYEAYGISKEEGAIVVVRPDQYVALITSLDDTATLDAYFSQFLVPAAQGSPAKDIRLLSPPDWSKVEKVELSHSFAVKEREPAEENAAVV</sequence>
<dbReference type="Gene3D" id="3.30.9.10">
    <property type="entry name" value="D-Amino Acid Oxidase, subunit A, domain 2"/>
    <property type="match status" value="1"/>
</dbReference>
<dbReference type="GO" id="GO:0016709">
    <property type="term" value="F:oxidoreductase activity, acting on paired donors, with incorporation or reduction of molecular oxygen, NAD(P)H as one donor, and incorporation of one atom of oxygen"/>
    <property type="evidence" value="ECO:0007669"/>
    <property type="project" value="UniProtKB-ARBA"/>
</dbReference>
<dbReference type="STRING" id="106004.A0A1Y2FN19"/>
<evidence type="ECO:0000313" key="7">
    <source>
        <dbReference type="EMBL" id="ORY84744.1"/>
    </source>
</evidence>
<keyword evidence="3" id="KW-0274">FAD</keyword>
<comment type="caution">
    <text evidence="7">The sequence shown here is derived from an EMBL/GenBank/DDBJ whole genome shotgun (WGS) entry which is preliminary data.</text>
</comment>
<evidence type="ECO:0000259" key="6">
    <source>
        <dbReference type="Pfam" id="PF07976"/>
    </source>
</evidence>
<proteinExistence type="inferred from homology"/>
<keyword evidence="2" id="KW-0285">Flavoprotein</keyword>
<evidence type="ECO:0000256" key="3">
    <source>
        <dbReference type="ARBA" id="ARBA00022827"/>
    </source>
</evidence>
<protein>
    <submittedName>
        <fullName evidence="7">Phenol hydroxylase from Trichosporon Cutaneum</fullName>
    </submittedName>
</protein>
<evidence type="ECO:0000256" key="4">
    <source>
        <dbReference type="ARBA" id="ARBA00023002"/>
    </source>
</evidence>
<dbReference type="OrthoDB" id="1716816at2759"/>
<organism evidence="7 8">
    <name type="scientific">Leucosporidium creatinivorum</name>
    <dbReference type="NCBI Taxonomy" id="106004"/>
    <lineage>
        <taxon>Eukaryota</taxon>
        <taxon>Fungi</taxon>
        <taxon>Dikarya</taxon>
        <taxon>Basidiomycota</taxon>
        <taxon>Pucciniomycotina</taxon>
        <taxon>Microbotryomycetes</taxon>
        <taxon>Leucosporidiales</taxon>
        <taxon>Leucosporidium</taxon>
    </lineage>
</organism>
<dbReference type="Gene3D" id="3.40.30.20">
    <property type="match status" value="1"/>
</dbReference>
<keyword evidence="8" id="KW-1185">Reference proteome</keyword>
<dbReference type="SUPFAM" id="SSF54373">
    <property type="entry name" value="FAD-linked reductases, C-terminal domain"/>
    <property type="match status" value="1"/>
</dbReference>
<dbReference type="InterPro" id="IPR002938">
    <property type="entry name" value="FAD-bd"/>
</dbReference>
<accession>A0A1Y2FN19</accession>
<dbReference type="Pfam" id="PF07976">
    <property type="entry name" value="Phe_hydrox_dim"/>
    <property type="match status" value="1"/>
</dbReference>
<dbReference type="InParanoid" id="A0A1Y2FN19"/>
<name>A0A1Y2FN19_9BASI</name>
<evidence type="ECO:0000256" key="2">
    <source>
        <dbReference type="ARBA" id="ARBA00022630"/>
    </source>
</evidence>
<dbReference type="InterPro" id="IPR038220">
    <property type="entry name" value="PHOX_C_sf"/>
</dbReference>
<dbReference type="GO" id="GO:0071949">
    <property type="term" value="F:FAD binding"/>
    <property type="evidence" value="ECO:0007669"/>
    <property type="project" value="InterPro"/>
</dbReference>
<dbReference type="CDD" id="cd02979">
    <property type="entry name" value="PHOX_C"/>
    <property type="match status" value="1"/>
</dbReference>
<evidence type="ECO:0000313" key="8">
    <source>
        <dbReference type="Proteomes" id="UP000193467"/>
    </source>
</evidence>
<dbReference type="PANTHER" id="PTHR43004">
    <property type="entry name" value="TRK SYSTEM POTASSIUM UPTAKE PROTEIN"/>
    <property type="match status" value="1"/>
</dbReference>